<dbReference type="InterPro" id="IPR013096">
    <property type="entry name" value="Cupin_2"/>
</dbReference>
<dbReference type="InterPro" id="IPR014710">
    <property type="entry name" value="RmlC-like_jellyroll"/>
</dbReference>
<dbReference type="InterPro" id="IPR011051">
    <property type="entry name" value="RmlC_Cupin_sf"/>
</dbReference>
<dbReference type="AlphaFoldDB" id="A0A4Q7YZ25"/>
<gene>
    <name evidence="2" type="ORF">BDD14_4788</name>
</gene>
<comment type="caution">
    <text evidence="2">The sequence shown here is derived from an EMBL/GenBank/DDBJ whole genome shotgun (WGS) entry which is preliminary data.</text>
</comment>
<dbReference type="RefSeq" id="WP_130421504.1">
    <property type="nucleotide sequence ID" value="NZ_SHKW01000001.1"/>
</dbReference>
<dbReference type="OrthoDB" id="9792093at2"/>
<dbReference type="Gene3D" id="2.60.120.10">
    <property type="entry name" value="Jelly Rolls"/>
    <property type="match status" value="1"/>
</dbReference>
<sequence length="151" mass="16075">MRDFNRRDLCIALSALAAAGSLTSEGEAQAKSNEVLSKSQSWTFDSLPVKHNANGGASRAVVQGVLATGEPVELHETTLPAGQMPHPPHKHRHSEFIFIREGELEVDSNGTKSRLGPGGVIFNASNVMHGLKNVGTTTANYFVIAISRADA</sequence>
<keyword evidence="3" id="KW-1185">Reference proteome</keyword>
<dbReference type="InterPro" id="IPR006311">
    <property type="entry name" value="TAT_signal"/>
</dbReference>
<proteinExistence type="predicted"/>
<name>A0A4Q7YZ25_9BACT</name>
<organism evidence="2 3">
    <name type="scientific">Edaphobacter modestus</name>
    <dbReference type="NCBI Taxonomy" id="388466"/>
    <lineage>
        <taxon>Bacteria</taxon>
        <taxon>Pseudomonadati</taxon>
        <taxon>Acidobacteriota</taxon>
        <taxon>Terriglobia</taxon>
        <taxon>Terriglobales</taxon>
        <taxon>Acidobacteriaceae</taxon>
        <taxon>Edaphobacter</taxon>
    </lineage>
</organism>
<dbReference type="PROSITE" id="PS51318">
    <property type="entry name" value="TAT"/>
    <property type="match status" value="1"/>
</dbReference>
<dbReference type="EMBL" id="SHKW01000001">
    <property type="protein sequence ID" value="RZU43157.1"/>
    <property type="molecule type" value="Genomic_DNA"/>
</dbReference>
<reference evidence="2 3" key="1">
    <citation type="submission" date="2019-02" db="EMBL/GenBank/DDBJ databases">
        <title>Genomic Encyclopedia of Archaeal and Bacterial Type Strains, Phase II (KMG-II): from individual species to whole genera.</title>
        <authorList>
            <person name="Goeker M."/>
        </authorList>
    </citation>
    <scope>NUCLEOTIDE SEQUENCE [LARGE SCALE GENOMIC DNA]</scope>
    <source>
        <strain evidence="2 3">DSM 18101</strain>
    </source>
</reference>
<dbReference type="Proteomes" id="UP000292958">
    <property type="component" value="Unassembled WGS sequence"/>
</dbReference>
<dbReference type="CDD" id="cd02209">
    <property type="entry name" value="cupin_XRE_C"/>
    <property type="match status" value="1"/>
</dbReference>
<protein>
    <submittedName>
        <fullName evidence="2">Cupin domain</fullName>
    </submittedName>
</protein>
<evidence type="ECO:0000313" key="3">
    <source>
        <dbReference type="Proteomes" id="UP000292958"/>
    </source>
</evidence>
<evidence type="ECO:0000259" key="1">
    <source>
        <dbReference type="Pfam" id="PF07883"/>
    </source>
</evidence>
<feature type="domain" description="Cupin type-2" evidence="1">
    <location>
        <begin position="77"/>
        <end position="144"/>
    </location>
</feature>
<accession>A0A4Q7YZ25</accession>
<dbReference type="SUPFAM" id="SSF51182">
    <property type="entry name" value="RmlC-like cupins"/>
    <property type="match status" value="1"/>
</dbReference>
<dbReference type="Pfam" id="PF07883">
    <property type="entry name" value="Cupin_2"/>
    <property type="match status" value="1"/>
</dbReference>
<evidence type="ECO:0000313" key="2">
    <source>
        <dbReference type="EMBL" id="RZU43157.1"/>
    </source>
</evidence>